<dbReference type="EMBL" id="HBUE01149423">
    <property type="protein sequence ID" value="CAG6504360.1"/>
    <property type="molecule type" value="Transcribed_RNA"/>
</dbReference>
<feature type="region of interest" description="Disordered" evidence="1">
    <location>
        <begin position="89"/>
        <end position="118"/>
    </location>
</feature>
<proteinExistence type="predicted"/>
<accession>A0A8D8N847</accession>
<sequence length="168" mass="18982">MWRSAAGTLPEVYGLRTVSRINGDSVLSQSARMFWRASVERAVLADVRRSGGLSGFVRREHVHVLRVRSDLLRPRSGLLRPECALRRKDRLPGRGGREGLSVNLTASDPPDLPPANRAPSTALLLGRLRRLLGERNHREALLRRHGIERVRPEHGRRVSLQSSRLRTR</sequence>
<evidence type="ECO:0000313" key="2">
    <source>
        <dbReference type="EMBL" id="CAG6555636.1"/>
    </source>
</evidence>
<organism evidence="2">
    <name type="scientific">Culex pipiens</name>
    <name type="common">House mosquito</name>
    <dbReference type="NCBI Taxonomy" id="7175"/>
    <lineage>
        <taxon>Eukaryota</taxon>
        <taxon>Metazoa</taxon>
        <taxon>Ecdysozoa</taxon>
        <taxon>Arthropoda</taxon>
        <taxon>Hexapoda</taxon>
        <taxon>Insecta</taxon>
        <taxon>Pterygota</taxon>
        <taxon>Neoptera</taxon>
        <taxon>Endopterygota</taxon>
        <taxon>Diptera</taxon>
        <taxon>Nematocera</taxon>
        <taxon>Culicoidea</taxon>
        <taxon>Culicidae</taxon>
        <taxon>Culicinae</taxon>
        <taxon>Culicini</taxon>
        <taxon>Culex</taxon>
        <taxon>Culex</taxon>
    </lineage>
</organism>
<evidence type="ECO:0000256" key="1">
    <source>
        <dbReference type="SAM" id="MobiDB-lite"/>
    </source>
</evidence>
<dbReference type="EMBL" id="HBUE01254387">
    <property type="protein sequence ID" value="CAG6555636.1"/>
    <property type="molecule type" value="Transcribed_RNA"/>
</dbReference>
<reference evidence="2" key="1">
    <citation type="submission" date="2021-05" db="EMBL/GenBank/DDBJ databases">
        <authorList>
            <person name="Alioto T."/>
            <person name="Alioto T."/>
            <person name="Gomez Garrido J."/>
        </authorList>
    </citation>
    <scope>NUCLEOTIDE SEQUENCE</scope>
</reference>
<dbReference type="AlphaFoldDB" id="A0A8D8N847"/>
<name>A0A8D8N847_CULPI</name>
<protein>
    <submittedName>
        <fullName evidence="2">(northern house mosquito) hypothetical protein</fullName>
    </submittedName>
</protein>